<accession>A0AAV1VF74</accession>
<dbReference type="Proteomes" id="UP001162060">
    <property type="component" value="Unassembled WGS sequence"/>
</dbReference>
<evidence type="ECO:0000256" key="2">
    <source>
        <dbReference type="SAM" id="SignalP"/>
    </source>
</evidence>
<evidence type="ECO:0000256" key="1">
    <source>
        <dbReference type="SAM" id="MobiDB-lite"/>
    </source>
</evidence>
<feature type="chain" id="PRO_5043472011" evidence="2">
    <location>
        <begin position="20"/>
        <end position="176"/>
    </location>
</feature>
<evidence type="ECO:0000313" key="3">
    <source>
        <dbReference type="EMBL" id="CAK7945576.1"/>
    </source>
</evidence>
<comment type="caution">
    <text evidence="3">The sequence shown here is derived from an EMBL/GenBank/DDBJ whole genome shotgun (WGS) entry which is preliminary data.</text>
</comment>
<organism evidence="3 4">
    <name type="scientific">Peronospora matthiolae</name>
    <dbReference type="NCBI Taxonomy" id="2874970"/>
    <lineage>
        <taxon>Eukaryota</taxon>
        <taxon>Sar</taxon>
        <taxon>Stramenopiles</taxon>
        <taxon>Oomycota</taxon>
        <taxon>Peronosporomycetes</taxon>
        <taxon>Peronosporales</taxon>
        <taxon>Peronosporaceae</taxon>
        <taxon>Peronospora</taxon>
    </lineage>
</organism>
<sequence>MKCTTFLVAAIALLGVVTSADQPVVKTSAEALEKVQASALPAGVTLTGTTEKIDPPASAAAVATKEADVRESKHVGKNNMDEKEDDDDKKEFFGGGLGGWGRPRWLGQLGRLGRLRILPLRLYVRRDRRLGVPVGLLEHIWNLLVTLDANRAVKSDPSTSCRYLLQLFRSQRSSEK</sequence>
<reference evidence="3" key="1">
    <citation type="submission" date="2024-01" db="EMBL/GenBank/DDBJ databases">
        <authorList>
            <person name="Webb A."/>
        </authorList>
    </citation>
    <scope>NUCLEOTIDE SEQUENCE</scope>
    <source>
        <strain evidence="3">Pm1</strain>
    </source>
</reference>
<proteinExistence type="predicted"/>
<name>A0AAV1VF74_9STRA</name>
<feature type="region of interest" description="Disordered" evidence="1">
    <location>
        <begin position="68"/>
        <end position="88"/>
    </location>
</feature>
<gene>
    <name evidence="3" type="ORF">PM001_LOCUS30726</name>
</gene>
<dbReference type="AlphaFoldDB" id="A0AAV1VF74"/>
<protein>
    <submittedName>
        <fullName evidence="3">Uncharacterized protein</fullName>
    </submittedName>
</protein>
<feature type="signal peptide" evidence="2">
    <location>
        <begin position="1"/>
        <end position="19"/>
    </location>
</feature>
<evidence type="ECO:0000313" key="4">
    <source>
        <dbReference type="Proteomes" id="UP001162060"/>
    </source>
</evidence>
<dbReference type="EMBL" id="CAKLBY020000332">
    <property type="protein sequence ID" value="CAK7945576.1"/>
    <property type="molecule type" value="Genomic_DNA"/>
</dbReference>
<keyword evidence="2" id="KW-0732">Signal</keyword>